<dbReference type="RefSeq" id="XP_500586.3">
    <property type="nucleotide sequence ID" value="XM_500586.3"/>
</dbReference>
<evidence type="ECO:0000313" key="12">
    <source>
        <dbReference type="EMBL" id="AOW01330.1"/>
    </source>
</evidence>
<dbReference type="InterPro" id="IPR041677">
    <property type="entry name" value="DNA2/NAM7_AAA_11"/>
</dbReference>
<dbReference type="Gene3D" id="3.40.50.300">
    <property type="entry name" value="P-loop containing nucleotide triphosphate hydrolases"/>
    <property type="match status" value="2"/>
</dbReference>
<dbReference type="FunFam" id="3.40.50.300:FF:000326">
    <property type="entry name" value="P-loop containing nucleoside triphosphate hydrolase"/>
    <property type="match status" value="1"/>
</dbReference>
<dbReference type="AlphaFoldDB" id="A0A1D8N6R6"/>
<accession>A0A1D8N6R6</accession>
<dbReference type="VEuPathDB" id="FungiDB:YALI0_B06897g"/>
<dbReference type="EMBL" id="CP017554">
    <property type="protein sequence ID" value="AOW01330.1"/>
    <property type="molecule type" value="Genomic_DNA"/>
</dbReference>
<dbReference type="Pfam" id="PF21138">
    <property type="entry name" value="SMUBP-2_HCS1_1B"/>
    <property type="match status" value="1"/>
</dbReference>
<dbReference type="GO" id="GO:0005524">
    <property type="term" value="F:ATP binding"/>
    <property type="evidence" value="ECO:0007669"/>
    <property type="project" value="UniProtKB-KW"/>
</dbReference>
<dbReference type="InterPro" id="IPR041679">
    <property type="entry name" value="DNA2/NAM7-like_C"/>
</dbReference>
<dbReference type="VEuPathDB" id="FungiDB:YALI1_B08978g"/>
<evidence type="ECO:0000256" key="4">
    <source>
        <dbReference type="ARBA" id="ARBA00012551"/>
    </source>
</evidence>
<dbReference type="SMART" id="SM00382">
    <property type="entry name" value="AAA"/>
    <property type="match status" value="1"/>
</dbReference>
<dbReference type="GO" id="GO:0005634">
    <property type="term" value="C:nucleus"/>
    <property type="evidence" value="ECO:0007669"/>
    <property type="project" value="UniProtKB-SubCell"/>
</dbReference>
<dbReference type="GO" id="GO:0043139">
    <property type="term" value="F:5'-3' DNA helicase activity"/>
    <property type="evidence" value="ECO:0007669"/>
    <property type="project" value="TreeGrafter"/>
</dbReference>
<dbReference type="Proteomes" id="UP000182444">
    <property type="component" value="Chromosome 1B"/>
</dbReference>
<keyword evidence="6" id="KW-0547">Nucleotide-binding</keyword>
<dbReference type="InterPro" id="IPR027417">
    <property type="entry name" value="P-loop_NTPase"/>
</dbReference>
<name>A0A1D8N6R6_YARLL</name>
<dbReference type="EC" id="3.6.4.12" evidence="4"/>
<evidence type="ECO:0000256" key="8">
    <source>
        <dbReference type="ARBA" id="ARBA00022806"/>
    </source>
</evidence>
<dbReference type="KEGG" id="yli:2906648"/>
<dbReference type="OMA" id="TIIHGPP"/>
<evidence type="ECO:0000259" key="11">
    <source>
        <dbReference type="SMART" id="SM00382"/>
    </source>
</evidence>
<sequence length="649" mass="72395">MDRLSHLYTCLEAEKAADVASMSSLTSSLTPKQLASRGLAIVNLTLASLRTGFGGKLVATLEPDVSISPEITGGNDIRTGDLIKIIKNKTSKDDKAVEAVVLKSTKAKIEVALDENFDATDSLDGVRLHVVKLANNATYRRMEFALKDMLRMKEQEMSDLMRVCVDKETISDHKDDPNLQLYNTALNPSQVEAVQHSVGSAQVTVVHGPPGTGKTHTLVEIIRQLVQKKGQRVLVCGPSNISVDTLLERLHPHFNGNQLLRIGHPARLLEANLQHSLDIVSKTCDSGQIVKDVQVNIDQQLRKISKTKSGREKYAMYKEIGMLRKEFKERQKKVVADLLLQAKVVCATLHGTGDSCLKDVQFDTIIIDEISQSLEPQCWIPISRYPSAQKLIIAGDNQQLPPTVKCEQSKIKKQLELTLFDHLVGNYDNIRRLLKVQYRMHDAIMQFPSQELYGGQLVAHSSVARHTLADLPHVTEDYETTTPVVWIDTQGDDFYEQEDESGKLNPSRLNDSEAYLVRRHVGKLLDLGVLESEIGVITPYSAQASLIRSLIHPTNPAVEVATVDSFQGREKEAVILSLVRSNENHEIGFLGEYRRLNVAMTRPRRHLCVVGNMETLARGSDFTQAWAKHGEDNDDIEFPSLDEVIELQQ</sequence>
<dbReference type="Pfam" id="PF13086">
    <property type="entry name" value="AAA_11"/>
    <property type="match status" value="1"/>
</dbReference>
<dbReference type="Gene3D" id="2.40.30.270">
    <property type="match status" value="1"/>
</dbReference>
<dbReference type="GO" id="GO:0016787">
    <property type="term" value="F:hydrolase activity"/>
    <property type="evidence" value="ECO:0007669"/>
    <property type="project" value="UniProtKB-KW"/>
</dbReference>
<gene>
    <name evidence="12" type="ORF">YALI1_B08978g</name>
</gene>
<dbReference type="SUPFAM" id="SSF52540">
    <property type="entry name" value="P-loop containing nucleoside triphosphate hydrolases"/>
    <property type="match status" value="1"/>
</dbReference>
<reference evidence="12 13" key="1">
    <citation type="journal article" date="2016" name="PLoS ONE">
        <title>Sequence Assembly of Yarrowia lipolytica Strain W29/CLIB89 Shows Transposable Element Diversity.</title>
        <authorList>
            <person name="Magnan C."/>
            <person name="Yu J."/>
            <person name="Chang I."/>
            <person name="Jahn E."/>
            <person name="Kanomata Y."/>
            <person name="Wu J."/>
            <person name="Zeller M."/>
            <person name="Oakes M."/>
            <person name="Baldi P."/>
            <person name="Sandmeyer S."/>
        </authorList>
    </citation>
    <scope>NUCLEOTIDE SEQUENCE [LARGE SCALE GENOMIC DNA]</scope>
    <source>
        <strain evidence="13">CLIB89(W29)</strain>
    </source>
</reference>
<protein>
    <recommendedName>
        <fullName evidence="4">DNA helicase</fullName>
        <ecNumber evidence="4">3.6.4.12</ecNumber>
    </recommendedName>
</protein>
<keyword evidence="9" id="KW-0067">ATP-binding</keyword>
<evidence type="ECO:0000256" key="2">
    <source>
        <dbReference type="ARBA" id="ARBA00004496"/>
    </source>
</evidence>
<dbReference type="CDD" id="cd18808">
    <property type="entry name" value="SF1_C_Upf1"/>
    <property type="match status" value="1"/>
</dbReference>
<dbReference type="InterPro" id="IPR003593">
    <property type="entry name" value="AAA+_ATPase"/>
</dbReference>
<dbReference type="eggNOG" id="KOG1803">
    <property type="taxonomic scope" value="Eukaryota"/>
</dbReference>
<keyword evidence="7" id="KW-0378">Hydrolase</keyword>
<dbReference type="GO" id="GO:0005737">
    <property type="term" value="C:cytoplasm"/>
    <property type="evidence" value="ECO:0007669"/>
    <property type="project" value="UniProtKB-SubCell"/>
</dbReference>
<evidence type="ECO:0000256" key="1">
    <source>
        <dbReference type="ARBA" id="ARBA00004123"/>
    </source>
</evidence>
<dbReference type="GeneID" id="2906648"/>
<evidence type="ECO:0000313" key="13">
    <source>
        <dbReference type="Proteomes" id="UP000182444"/>
    </source>
</evidence>
<dbReference type="GO" id="GO:0005694">
    <property type="term" value="C:chromosome"/>
    <property type="evidence" value="ECO:0007669"/>
    <property type="project" value="UniProtKB-ARBA"/>
</dbReference>
<evidence type="ECO:0000256" key="7">
    <source>
        <dbReference type="ARBA" id="ARBA00022801"/>
    </source>
</evidence>
<dbReference type="GO" id="GO:0003723">
    <property type="term" value="F:RNA binding"/>
    <property type="evidence" value="ECO:0007669"/>
    <property type="project" value="InterPro"/>
</dbReference>
<evidence type="ECO:0000256" key="3">
    <source>
        <dbReference type="ARBA" id="ARBA00007913"/>
    </source>
</evidence>
<dbReference type="Pfam" id="PF13087">
    <property type="entry name" value="AAA_12"/>
    <property type="match status" value="1"/>
</dbReference>
<dbReference type="InterPro" id="IPR050534">
    <property type="entry name" value="Coronavir_polyprotein_1ab"/>
</dbReference>
<keyword evidence="5" id="KW-0963">Cytoplasm</keyword>
<dbReference type="PANTHER" id="PTHR43788:SF8">
    <property type="entry name" value="DNA-BINDING PROTEIN SMUBP-2"/>
    <property type="match status" value="1"/>
</dbReference>
<dbReference type="PANTHER" id="PTHR43788">
    <property type="entry name" value="DNA2/NAM7 HELICASE FAMILY MEMBER"/>
    <property type="match status" value="1"/>
</dbReference>
<keyword evidence="10" id="KW-0539">Nucleus</keyword>
<dbReference type="InterPro" id="IPR047187">
    <property type="entry name" value="SF1_C_Upf1"/>
</dbReference>
<comment type="subcellular location">
    <subcellularLocation>
        <location evidence="2">Cytoplasm</location>
    </subcellularLocation>
    <subcellularLocation>
        <location evidence="1">Nucleus</location>
    </subcellularLocation>
</comment>
<proteinExistence type="inferred from homology"/>
<evidence type="ECO:0000256" key="10">
    <source>
        <dbReference type="ARBA" id="ARBA00023242"/>
    </source>
</evidence>
<dbReference type="InterPro" id="IPR048761">
    <property type="entry name" value="SMUBP-2_HCS1_1B"/>
</dbReference>
<keyword evidence="8" id="KW-0347">Helicase</keyword>
<feature type="domain" description="AAA+ ATPase" evidence="11">
    <location>
        <begin position="200"/>
        <end position="431"/>
    </location>
</feature>
<organism evidence="12 13">
    <name type="scientific">Yarrowia lipolytica</name>
    <name type="common">Candida lipolytica</name>
    <dbReference type="NCBI Taxonomy" id="4952"/>
    <lineage>
        <taxon>Eukaryota</taxon>
        <taxon>Fungi</taxon>
        <taxon>Dikarya</taxon>
        <taxon>Ascomycota</taxon>
        <taxon>Saccharomycotina</taxon>
        <taxon>Dipodascomycetes</taxon>
        <taxon>Dipodascales</taxon>
        <taxon>Dipodascales incertae sedis</taxon>
        <taxon>Yarrowia</taxon>
    </lineage>
</organism>
<evidence type="ECO:0000256" key="5">
    <source>
        <dbReference type="ARBA" id="ARBA00022490"/>
    </source>
</evidence>
<evidence type="ECO:0000256" key="9">
    <source>
        <dbReference type="ARBA" id="ARBA00022840"/>
    </source>
</evidence>
<evidence type="ECO:0000256" key="6">
    <source>
        <dbReference type="ARBA" id="ARBA00022741"/>
    </source>
</evidence>
<comment type="similarity">
    <text evidence="3">Belongs to the DNA2/NAM7 helicase family.</text>
</comment>